<accession>A0A364RB69</accession>
<dbReference type="Proteomes" id="UP000251692">
    <property type="component" value="Unassembled WGS sequence"/>
</dbReference>
<dbReference type="AlphaFoldDB" id="A0A364RB69"/>
<organism evidence="2 3">
    <name type="scientific">Pontibacter arcticus</name>
    <dbReference type="NCBI Taxonomy" id="2080288"/>
    <lineage>
        <taxon>Bacteria</taxon>
        <taxon>Pseudomonadati</taxon>
        <taxon>Bacteroidota</taxon>
        <taxon>Cytophagia</taxon>
        <taxon>Cytophagales</taxon>
        <taxon>Hymenobacteraceae</taxon>
        <taxon>Pontibacter</taxon>
    </lineage>
</organism>
<gene>
    <name evidence="1" type="ORF">DP923_15920</name>
    <name evidence="2" type="ORF">DP923_16265</name>
</gene>
<name>A0A364RB69_9BACT</name>
<evidence type="ECO:0000313" key="1">
    <source>
        <dbReference type="EMBL" id="RAU81321.1"/>
    </source>
</evidence>
<keyword evidence="3" id="KW-1185">Reference proteome</keyword>
<dbReference type="EMBL" id="QMDV01000006">
    <property type="protein sequence ID" value="RAU81321.1"/>
    <property type="molecule type" value="Genomic_DNA"/>
</dbReference>
<evidence type="ECO:0000313" key="3">
    <source>
        <dbReference type="Proteomes" id="UP000251692"/>
    </source>
</evidence>
<reference evidence="2 3" key="1">
    <citation type="submission" date="2018-06" db="EMBL/GenBank/DDBJ databases">
        <authorList>
            <person name="Liu Z.-W."/>
        </authorList>
    </citation>
    <scope>NUCLEOTIDE SEQUENCE [LARGE SCALE GENOMIC DNA]</scope>
    <source>
        <strain evidence="2 3">2b14</strain>
    </source>
</reference>
<dbReference type="RefSeq" id="WP_112306885.1">
    <property type="nucleotide sequence ID" value="NZ_QMDV01000006.1"/>
</dbReference>
<evidence type="ECO:0000313" key="2">
    <source>
        <dbReference type="EMBL" id="RAU81386.1"/>
    </source>
</evidence>
<dbReference type="EMBL" id="QMDV01000006">
    <property type="protein sequence ID" value="RAU81386.1"/>
    <property type="molecule type" value="Genomic_DNA"/>
</dbReference>
<comment type="caution">
    <text evidence="2">The sequence shown here is derived from an EMBL/GenBank/DDBJ whole genome shotgun (WGS) entry which is preliminary data.</text>
</comment>
<dbReference type="OrthoDB" id="1442750at2"/>
<sequence length="274" mass="31674">MATNKDQLLQLIEFVQEISSQPGNEWFKGKLIETLIGNATPNNNIEKEVIAALSTNIESIHKYLLLDVVPIIDYSAVEDDIIRNQLYRDCLEMLKYRLGKINNHINFDEFCRYAHLQAEELINYFFYMKVDGDISQITKLISINKAKPEPPEHLSHIAYYTKLNAFAKLSKIDSKTKSTLIFINNLRNEMSHRNSLQIDNEDQILCDFEMNKLSGYVNFSSLSPAQTELYNKGKFIINKRLQDYDSIYDALRVLKDKVVALLIDQKLSKNAQVI</sequence>
<reference evidence="2 3" key="2">
    <citation type="submission" date="2018-07" db="EMBL/GenBank/DDBJ databases">
        <title>Pontibacter sp. 2b14 genomic sequence and assembly.</title>
        <authorList>
            <person name="Du Z.-J."/>
        </authorList>
    </citation>
    <scope>NUCLEOTIDE SEQUENCE [LARGE SCALE GENOMIC DNA]</scope>
    <source>
        <strain evidence="2 3">2b14</strain>
    </source>
</reference>
<proteinExistence type="predicted"/>
<protein>
    <submittedName>
        <fullName evidence="2">Uncharacterized protein</fullName>
    </submittedName>
</protein>